<evidence type="ECO:0000256" key="1">
    <source>
        <dbReference type="SAM" id="Coils"/>
    </source>
</evidence>
<comment type="caution">
    <text evidence="3">The sequence shown here is derived from an EMBL/GenBank/DDBJ whole genome shotgun (WGS) entry which is preliminary data.</text>
</comment>
<organism evidence="3 4">
    <name type="scientific">Confluentibacter flavum</name>
    <dbReference type="NCBI Taxonomy" id="1909700"/>
    <lineage>
        <taxon>Bacteria</taxon>
        <taxon>Pseudomonadati</taxon>
        <taxon>Bacteroidota</taxon>
        <taxon>Flavobacteriia</taxon>
        <taxon>Flavobacteriales</taxon>
        <taxon>Flavobacteriaceae</taxon>
        <taxon>Confluentibacter</taxon>
    </lineage>
</organism>
<evidence type="ECO:0000313" key="3">
    <source>
        <dbReference type="EMBL" id="PKQ45092.1"/>
    </source>
</evidence>
<dbReference type="GO" id="GO:0006302">
    <property type="term" value="P:double-strand break repair"/>
    <property type="evidence" value="ECO:0007669"/>
    <property type="project" value="InterPro"/>
</dbReference>
<dbReference type="InterPro" id="IPR036616">
    <property type="entry name" value="Poly(ADP-ribose)pol_reg_dom_sf"/>
</dbReference>
<reference evidence="3 4" key="1">
    <citation type="submission" date="2017-12" db="EMBL/GenBank/DDBJ databases">
        <title>Confluentibacter flavum sp. nov., isolated from the saline lake.</title>
        <authorList>
            <person name="Yu L."/>
        </authorList>
    </citation>
    <scope>NUCLEOTIDE SEQUENCE [LARGE SCALE GENOMIC DNA]</scope>
    <source>
        <strain evidence="3 4">3B</strain>
    </source>
</reference>
<evidence type="ECO:0000259" key="2">
    <source>
        <dbReference type="PROSITE" id="PS51060"/>
    </source>
</evidence>
<dbReference type="InterPro" id="IPR004102">
    <property type="entry name" value="Poly(ADP-ribose)pol_reg_dom"/>
</dbReference>
<feature type="coiled-coil region" evidence="1">
    <location>
        <begin position="269"/>
        <end position="303"/>
    </location>
</feature>
<dbReference type="EMBL" id="PJEO01000034">
    <property type="protein sequence ID" value="PKQ45092.1"/>
    <property type="molecule type" value="Genomic_DNA"/>
</dbReference>
<proteinExistence type="predicted"/>
<protein>
    <recommendedName>
        <fullName evidence="2">PARP alpha-helical domain-containing protein</fullName>
    </recommendedName>
</protein>
<gene>
    <name evidence="3" type="ORF">CSW08_09960</name>
</gene>
<dbReference type="GO" id="GO:0003950">
    <property type="term" value="F:NAD+ poly-ADP-ribosyltransferase activity"/>
    <property type="evidence" value="ECO:0007669"/>
    <property type="project" value="InterPro"/>
</dbReference>
<dbReference type="InterPro" id="IPR027417">
    <property type="entry name" value="P-loop_NTPase"/>
</dbReference>
<keyword evidence="1" id="KW-0175">Coiled coil</keyword>
<dbReference type="GO" id="GO:0016887">
    <property type="term" value="F:ATP hydrolysis activity"/>
    <property type="evidence" value="ECO:0007669"/>
    <property type="project" value="InterPro"/>
</dbReference>
<accession>A0A2N3HJP3</accession>
<feature type="coiled-coil region" evidence="1">
    <location>
        <begin position="431"/>
        <end position="506"/>
    </location>
</feature>
<dbReference type="AlphaFoldDB" id="A0A2N3HJP3"/>
<feature type="coiled-coil region" evidence="1">
    <location>
        <begin position="352"/>
        <end position="379"/>
    </location>
</feature>
<dbReference type="SUPFAM" id="SSF52540">
    <property type="entry name" value="P-loop containing nucleoside triphosphate hydrolases"/>
    <property type="match status" value="1"/>
</dbReference>
<feature type="domain" description="PARP alpha-helical" evidence="2">
    <location>
        <begin position="517"/>
        <end position="639"/>
    </location>
</feature>
<sequence length="705" mass="81546">MNFDFKKFTDELYEEYKEQLAKSEVEELLNLNDEYGRDTPMSTGKRLLIDNVTLLGEKGVSENQDYSGAKINFSLPFETGLNIIIADNLKGKSSIFKIIKYALTGTNSLKDNIKKWINHAFVNFSINEKKYTVFLDLSKYRIYAGLFNGSFNSLDELENCSDEVIFDANSETSYQDLINDFFFQQFTYYSLKWTQKSSQKDKDDLIEAGASWKTYFKSILLESKDSTSLMYGDQGKKVFQMLLGLKLTYPINRLTIKKDLLNYEKAKEQSFTERQKKQKQQNLEKFQQRLTDINIELNEIQIISKEKVNLAPLYIEYNSLLGLIQSENRKSIEIEKAKQSKNKELNSIKTKQQTNQSEIFRLKKELEKANKQSNDLKEFVDIGILFSNLDIKYCPSCNHDVTEIQKQSRLHEHKCSLCSESILDNEDGVDIEVFKDKIENLKITIENLESEISTLSKQNDIFQERFNSLYSDIVSSEKMLDGIQDVSSLSKKLQELENIINSEKSKVNPSDSRKEELVSEKAVLNFQIQQITSQEIIQDSNYETKIDLLDSAIGKLSERRFELGTKVLDRLSELMKNEIHDFGLTSISEVLIKDNFEIYYKQDNEYLTFENIAEGEQLRAKIAFYLSLIQLDIEFNFGRHTRLLIIDSPGKEEADSKYLDGLASVLQSIESRYGDKLQILIGTAEKKLSGVLKNQKEFAVDEYVF</sequence>
<dbReference type="SUPFAM" id="SSF47587">
    <property type="entry name" value="Domain of poly(ADP-ribose) polymerase"/>
    <property type="match status" value="1"/>
</dbReference>
<dbReference type="InterPro" id="IPR038729">
    <property type="entry name" value="Rad50/SbcC_AAA"/>
</dbReference>
<dbReference type="RefSeq" id="WP_106659741.1">
    <property type="nucleotide sequence ID" value="NZ_PJEO01000034.1"/>
</dbReference>
<dbReference type="Pfam" id="PF13476">
    <property type="entry name" value="AAA_23"/>
    <property type="match status" value="1"/>
</dbReference>
<name>A0A2N3HJP3_9FLAO</name>
<evidence type="ECO:0000313" key="4">
    <source>
        <dbReference type="Proteomes" id="UP000233435"/>
    </source>
</evidence>
<keyword evidence="4" id="KW-1185">Reference proteome</keyword>
<dbReference type="OrthoDB" id="6397230at2"/>
<dbReference type="PROSITE" id="PS51060">
    <property type="entry name" value="PARP_ALPHA_HD"/>
    <property type="match status" value="1"/>
</dbReference>
<dbReference type="Gene3D" id="3.40.50.300">
    <property type="entry name" value="P-loop containing nucleotide triphosphate hydrolases"/>
    <property type="match status" value="2"/>
</dbReference>
<dbReference type="Proteomes" id="UP000233435">
    <property type="component" value="Unassembled WGS sequence"/>
</dbReference>